<dbReference type="AlphaFoldDB" id="A0AA40GEY0"/>
<name>A0AA40GEY0_9HYME</name>
<organism evidence="2 3">
    <name type="scientific">Melipona bicolor</name>
    <dbReference type="NCBI Taxonomy" id="60889"/>
    <lineage>
        <taxon>Eukaryota</taxon>
        <taxon>Metazoa</taxon>
        <taxon>Ecdysozoa</taxon>
        <taxon>Arthropoda</taxon>
        <taxon>Hexapoda</taxon>
        <taxon>Insecta</taxon>
        <taxon>Pterygota</taxon>
        <taxon>Neoptera</taxon>
        <taxon>Endopterygota</taxon>
        <taxon>Hymenoptera</taxon>
        <taxon>Apocrita</taxon>
        <taxon>Aculeata</taxon>
        <taxon>Apoidea</taxon>
        <taxon>Anthophila</taxon>
        <taxon>Apidae</taxon>
        <taxon>Melipona</taxon>
    </lineage>
</organism>
<keyword evidence="3" id="KW-1185">Reference proteome</keyword>
<accession>A0AA40GEY0</accession>
<evidence type="ECO:0000313" key="2">
    <source>
        <dbReference type="EMBL" id="KAK1136602.1"/>
    </source>
</evidence>
<gene>
    <name evidence="2" type="ORF">K0M31_001148</name>
</gene>
<feature type="region of interest" description="Disordered" evidence="1">
    <location>
        <begin position="1"/>
        <end position="113"/>
    </location>
</feature>
<protein>
    <submittedName>
        <fullName evidence="2">Uncharacterized protein</fullName>
    </submittedName>
</protein>
<comment type="caution">
    <text evidence="2">The sequence shown here is derived from an EMBL/GenBank/DDBJ whole genome shotgun (WGS) entry which is preliminary data.</text>
</comment>
<evidence type="ECO:0000313" key="3">
    <source>
        <dbReference type="Proteomes" id="UP001177670"/>
    </source>
</evidence>
<feature type="compositionally biased region" description="Basic and acidic residues" evidence="1">
    <location>
        <begin position="99"/>
        <end position="113"/>
    </location>
</feature>
<dbReference type="Proteomes" id="UP001177670">
    <property type="component" value="Unassembled WGS sequence"/>
</dbReference>
<evidence type="ECO:0000256" key="1">
    <source>
        <dbReference type="SAM" id="MobiDB-lite"/>
    </source>
</evidence>
<feature type="compositionally biased region" description="Basic and acidic residues" evidence="1">
    <location>
        <begin position="7"/>
        <end position="28"/>
    </location>
</feature>
<reference evidence="2" key="1">
    <citation type="submission" date="2021-10" db="EMBL/GenBank/DDBJ databases">
        <title>Melipona bicolor Genome sequencing and assembly.</title>
        <authorList>
            <person name="Araujo N.S."/>
            <person name="Arias M.C."/>
        </authorList>
    </citation>
    <scope>NUCLEOTIDE SEQUENCE</scope>
    <source>
        <strain evidence="2">USP_2M_L1-L4_2017</strain>
        <tissue evidence="2">Whole body</tissue>
    </source>
</reference>
<proteinExistence type="predicted"/>
<feature type="compositionally biased region" description="Basic and acidic residues" evidence="1">
    <location>
        <begin position="40"/>
        <end position="54"/>
    </location>
</feature>
<sequence>MTRSQRRIQEEDPTRRDREKRELADRERKRAARSKNSSSIDRRANRFLSSRDEPSFQEGTTIDRDPFEISRNPNSRGKSDGEAHVDDDEDPATTSRGSDGGRPRGREDIDCRT</sequence>
<dbReference type="EMBL" id="JAHYIQ010000001">
    <property type="protein sequence ID" value="KAK1136602.1"/>
    <property type="molecule type" value="Genomic_DNA"/>
</dbReference>